<evidence type="ECO:0000313" key="6">
    <source>
        <dbReference type="EMBL" id="OXE44465.1"/>
    </source>
</evidence>
<evidence type="ECO:0000313" key="7">
    <source>
        <dbReference type="Proteomes" id="UP000214610"/>
    </source>
</evidence>
<accession>A0A227KB13</accession>
<dbReference type="InterPro" id="IPR015422">
    <property type="entry name" value="PyrdxlP-dep_Trfase_small"/>
</dbReference>
<dbReference type="PANTHER" id="PTHR42832:SF1">
    <property type="entry name" value="GLUTAMATE-PYRUVATE AMINOTRANSFERASE ALAC"/>
    <property type="match status" value="1"/>
</dbReference>
<dbReference type="Gene3D" id="3.90.1150.10">
    <property type="entry name" value="Aspartate Aminotransferase, domain 1"/>
    <property type="match status" value="1"/>
</dbReference>
<keyword evidence="2" id="KW-0032">Aminotransferase</keyword>
<feature type="compositionally biased region" description="Basic and acidic residues" evidence="4">
    <location>
        <begin position="457"/>
        <end position="467"/>
    </location>
</feature>
<dbReference type="EMBL" id="NHMP01000011">
    <property type="protein sequence ID" value="OXE44465.1"/>
    <property type="molecule type" value="Genomic_DNA"/>
</dbReference>
<feature type="compositionally biased region" description="Low complexity" evidence="4">
    <location>
        <begin position="469"/>
        <end position="478"/>
    </location>
</feature>
<dbReference type="SUPFAM" id="SSF53383">
    <property type="entry name" value="PLP-dependent transferases"/>
    <property type="match status" value="1"/>
</dbReference>
<dbReference type="PANTHER" id="PTHR42832">
    <property type="entry name" value="AMINO ACID AMINOTRANSFERASE"/>
    <property type="match status" value="1"/>
</dbReference>
<dbReference type="AlphaFoldDB" id="A0A227KB13"/>
<dbReference type="CDD" id="cd00609">
    <property type="entry name" value="AAT_like"/>
    <property type="match status" value="1"/>
</dbReference>
<protein>
    <submittedName>
        <fullName evidence="6">Alanine transaminase</fullName>
    </submittedName>
</protein>
<dbReference type="Proteomes" id="UP000214610">
    <property type="component" value="Unassembled WGS sequence"/>
</dbReference>
<dbReference type="InterPro" id="IPR015421">
    <property type="entry name" value="PyrdxlP-dep_Trfase_major"/>
</dbReference>
<dbReference type="InterPro" id="IPR015424">
    <property type="entry name" value="PyrdxlP-dep_Trfase"/>
</dbReference>
<organism evidence="6 7">
    <name type="scientific">Turicimonas muris</name>
    <dbReference type="NCBI Taxonomy" id="1796652"/>
    <lineage>
        <taxon>Bacteria</taxon>
        <taxon>Pseudomonadati</taxon>
        <taxon>Pseudomonadota</taxon>
        <taxon>Betaproteobacteria</taxon>
        <taxon>Burkholderiales</taxon>
        <taxon>Sutterellaceae</taxon>
        <taxon>Turicimonas</taxon>
    </lineage>
</organism>
<evidence type="ECO:0000256" key="1">
    <source>
        <dbReference type="ARBA" id="ARBA00001933"/>
    </source>
</evidence>
<evidence type="ECO:0000256" key="2">
    <source>
        <dbReference type="ARBA" id="ARBA00022576"/>
    </source>
</evidence>
<dbReference type="Gene3D" id="3.40.640.10">
    <property type="entry name" value="Type I PLP-dependent aspartate aminotransferase-like (Major domain)"/>
    <property type="match status" value="1"/>
</dbReference>
<evidence type="ECO:0000256" key="3">
    <source>
        <dbReference type="ARBA" id="ARBA00022679"/>
    </source>
</evidence>
<proteinExistence type="predicted"/>
<feature type="domain" description="Aminotransferase class I/classII large" evidence="5">
    <location>
        <begin position="32"/>
        <end position="377"/>
    </location>
</feature>
<comment type="cofactor">
    <cofactor evidence="1">
        <name>pyridoxal 5'-phosphate</name>
        <dbReference type="ChEBI" id="CHEBI:597326"/>
    </cofactor>
</comment>
<name>A0A227KB13_9BURK</name>
<keyword evidence="3" id="KW-0808">Transferase</keyword>
<dbReference type="GO" id="GO:0008483">
    <property type="term" value="F:transaminase activity"/>
    <property type="evidence" value="ECO:0007669"/>
    <property type="project" value="UniProtKB-KW"/>
</dbReference>
<reference evidence="7" key="1">
    <citation type="submission" date="2017-05" db="EMBL/GenBank/DDBJ databases">
        <title>Improved OligoMM genomes.</title>
        <authorList>
            <person name="Garzetti D."/>
        </authorList>
    </citation>
    <scope>NUCLEOTIDE SEQUENCE [LARGE SCALE GENOMIC DNA]</scope>
    <source>
        <strain evidence="7">YL45</strain>
    </source>
</reference>
<evidence type="ECO:0000256" key="4">
    <source>
        <dbReference type="SAM" id="MobiDB-lite"/>
    </source>
</evidence>
<gene>
    <name evidence="6" type="ORF">ADH67_12100</name>
</gene>
<dbReference type="FunFam" id="3.40.640.10:FF:000018">
    <property type="entry name" value="Alanine aminotransferase AlaC"/>
    <property type="match status" value="1"/>
</dbReference>
<dbReference type="GO" id="GO:0030170">
    <property type="term" value="F:pyridoxal phosphate binding"/>
    <property type="evidence" value="ECO:0007669"/>
    <property type="project" value="InterPro"/>
</dbReference>
<comment type="caution">
    <text evidence="6">The sequence shown here is derived from an EMBL/GenBank/DDBJ whole genome shotgun (WGS) entry which is preliminary data.</text>
</comment>
<dbReference type="InterPro" id="IPR050881">
    <property type="entry name" value="LL-DAP_aminotransferase"/>
</dbReference>
<dbReference type="InterPro" id="IPR004839">
    <property type="entry name" value="Aminotransferase_I/II_large"/>
</dbReference>
<feature type="region of interest" description="Disordered" evidence="4">
    <location>
        <begin position="405"/>
        <end position="478"/>
    </location>
</feature>
<dbReference type="NCBIfam" id="NF006033">
    <property type="entry name" value="PRK08175.1"/>
    <property type="match status" value="1"/>
</dbReference>
<evidence type="ECO:0000259" key="5">
    <source>
        <dbReference type="Pfam" id="PF00155"/>
    </source>
</evidence>
<sequence>MNNDFPRIKRLPPYVFNITNEKKMAARHRGEDIIDLSMGNPDGDTPKHIVDKLVEVALRPGTHGYSASKGIPRLRKAICDWYKRKFDVDLDPDKEAIVTIGSKEGIAHLMLATLDRGDTILVPNPSYPIHIYGAIIAGADVRSVKMAPGTDFFAEFEKAVIETTPKPKLMILGFPSNPTAQCVDISFFERLVALAKKYGVYIVHDLAYADIVYDDYKAPSIMQVPGARDVAVEFFTMSKSYNMAGWRIGFMVGNKELVSALTRIKSYHDYGTFTPIQVGAIEALNGPQDCVEEVRKEYEHRRDVMVKGLHEIGWMVENPKASMYIWAELPDHYKPMGSVEFANHLLDKAKVAVSPGVGFGEYGEGFVRIALIENVDRIRQALRGIKKMFIEDGLLETASHKRQSVTRRWKGAHMPSEAEANAKPKVTLKPEEVPHITTKSEGLKKKGKKVTVAKAEPAAKKAKEKAAKPAKTSKSSKK</sequence>
<keyword evidence="7" id="KW-1185">Reference proteome</keyword>
<dbReference type="Pfam" id="PF00155">
    <property type="entry name" value="Aminotran_1_2"/>
    <property type="match status" value="1"/>
</dbReference>